<comment type="cofactor">
    <cofactor evidence="1">
        <name>Zn(2+)</name>
        <dbReference type="ChEBI" id="CHEBI:29105"/>
    </cofactor>
</comment>
<dbReference type="Proteomes" id="UP000824049">
    <property type="component" value="Unassembled WGS sequence"/>
</dbReference>
<dbReference type="GO" id="GO:0016788">
    <property type="term" value="F:hydrolase activity, acting on ester bonds"/>
    <property type="evidence" value="ECO:0007669"/>
    <property type="project" value="InterPro"/>
</dbReference>
<dbReference type="PANTHER" id="PTHR37326">
    <property type="entry name" value="BLL3975 PROTEIN"/>
    <property type="match status" value="1"/>
</dbReference>
<evidence type="ECO:0000256" key="2">
    <source>
        <dbReference type="ARBA" id="ARBA00022723"/>
    </source>
</evidence>
<protein>
    <submittedName>
        <fullName evidence="6">Succinylglutamate desuccinylase/aspartoacylase family protein</fullName>
    </submittedName>
</protein>
<dbReference type="GO" id="GO:0046872">
    <property type="term" value="F:metal ion binding"/>
    <property type="evidence" value="ECO:0007669"/>
    <property type="project" value="UniProtKB-KW"/>
</dbReference>
<organism evidence="6 7">
    <name type="scientific">Candidatus Anaerobutyricum stercoris</name>
    <dbReference type="NCBI Taxonomy" id="2838457"/>
    <lineage>
        <taxon>Bacteria</taxon>
        <taxon>Bacillati</taxon>
        <taxon>Bacillota</taxon>
        <taxon>Clostridia</taxon>
        <taxon>Lachnospirales</taxon>
        <taxon>Lachnospiraceae</taxon>
        <taxon>Anaerobutyricum</taxon>
    </lineage>
</organism>
<dbReference type="AlphaFoldDB" id="A0A9D2EKJ0"/>
<reference evidence="6" key="1">
    <citation type="journal article" date="2021" name="PeerJ">
        <title>Extensive microbial diversity within the chicken gut microbiome revealed by metagenomics and culture.</title>
        <authorList>
            <person name="Gilroy R."/>
            <person name="Ravi A."/>
            <person name="Getino M."/>
            <person name="Pursley I."/>
            <person name="Horton D.L."/>
            <person name="Alikhan N.F."/>
            <person name="Baker D."/>
            <person name="Gharbi K."/>
            <person name="Hall N."/>
            <person name="Watson M."/>
            <person name="Adriaenssens E.M."/>
            <person name="Foster-Nyarko E."/>
            <person name="Jarju S."/>
            <person name="Secka A."/>
            <person name="Antonio M."/>
            <person name="Oren A."/>
            <person name="Chaudhuri R.R."/>
            <person name="La Ragione R."/>
            <person name="Hildebrand F."/>
            <person name="Pallen M.J."/>
        </authorList>
    </citation>
    <scope>NUCLEOTIDE SEQUENCE</scope>
    <source>
        <strain evidence="6">CHK179-28034</strain>
    </source>
</reference>
<evidence type="ECO:0000313" key="6">
    <source>
        <dbReference type="EMBL" id="HIZ38927.1"/>
    </source>
</evidence>
<keyword evidence="2" id="KW-0479">Metal-binding</keyword>
<feature type="domain" description="Succinylglutamate desuccinylase/Aspartoacylase catalytic" evidence="5">
    <location>
        <begin position="29"/>
        <end position="213"/>
    </location>
</feature>
<evidence type="ECO:0000259" key="5">
    <source>
        <dbReference type="Pfam" id="PF24827"/>
    </source>
</evidence>
<accession>A0A9D2EKJ0</accession>
<evidence type="ECO:0000256" key="4">
    <source>
        <dbReference type="ARBA" id="ARBA00022833"/>
    </source>
</evidence>
<keyword evidence="3" id="KW-0378">Hydrolase</keyword>
<evidence type="ECO:0000256" key="1">
    <source>
        <dbReference type="ARBA" id="ARBA00001947"/>
    </source>
</evidence>
<dbReference type="EMBL" id="DXBR01000036">
    <property type="protein sequence ID" value="HIZ38927.1"/>
    <property type="molecule type" value="Genomic_DNA"/>
</dbReference>
<sequence>MRKQTIYQLNSLYRDNMKVTGYFYGKGEPALCIMGALRGDEIQQLYICSQLNKRLKQMEREGRICPGKEILVIPAANLYSINVGKRFWPSDNTDINRMFPGYALGETTQRIAAGIFEPIRHYKYGIHFCSSYTKGNYLPHVRIMHTGFEDISLAREFGLPYVIIREPKPYDTTTLNYNWQIWETAAFSVYTGGTERIDYVSAEKGVEAVLAFMTEQGILRNAGSFQEKSCILWERELSVIQCRQAGLLRTFVKTGNMVEKGELLAEIIDPYNGEVSEEITAPKKGRIFFQRDSSLVYAGAVVFKQI</sequence>
<gene>
    <name evidence="6" type="ORF">H9968_03225</name>
</gene>
<keyword evidence="4" id="KW-0862">Zinc</keyword>
<reference evidence="6" key="2">
    <citation type="submission" date="2021-04" db="EMBL/GenBank/DDBJ databases">
        <authorList>
            <person name="Gilroy R."/>
        </authorList>
    </citation>
    <scope>NUCLEOTIDE SEQUENCE</scope>
    <source>
        <strain evidence="6">CHK179-28034</strain>
    </source>
</reference>
<dbReference type="InterPro" id="IPR053138">
    <property type="entry name" value="N-alpha-Ac-DABA_deacetylase"/>
</dbReference>
<dbReference type="InterPro" id="IPR055438">
    <property type="entry name" value="AstE_AspA_cat"/>
</dbReference>
<dbReference type="CDD" id="cd06253">
    <property type="entry name" value="M14_ASTE_ASPA-like"/>
    <property type="match status" value="1"/>
</dbReference>
<name>A0A9D2EKJ0_9FIRM</name>
<proteinExistence type="predicted"/>
<dbReference type="SUPFAM" id="SSF53187">
    <property type="entry name" value="Zn-dependent exopeptidases"/>
    <property type="match status" value="1"/>
</dbReference>
<dbReference type="Gene3D" id="3.40.630.10">
    <property type="entry name" value="Zn peptidases"/>
    <property type="match status" value="1"/>
</dbReference>
<evidence type="ECO:0000313" key="7">
    <source>
        <dbReference type="Proteomes" id="UP000824049"/>
    </source>
</evidence>
<evidence type="ECO:0000256" key="3">
    <source>
        <dbReference type="ARBA" id="ARBA00022801"/>
    </source>
</evidence>
<dbReference type="Pfam" id="PF24827">
    <property type="entry name" value="AstE_AspA_cat"/>
    <property type="match status" value="1"/>
</dbReference>
<comment type="caution">
    <text evidence="6">The sequence shown here is derived from an EMBL/GenBank/DDBJ whole genome shotgun (WGS) entry which is preliminary data.</text>
</comment>
<dbReference type="PANTHER" id="PTHR37326:SF1">
    <property type="entry name" value="BLL3975 PROTEIN"/>
    <property type="match status" value="1"/>
</dbReference>